<evidence type="ECO:0000313" key="1">
    <source>
        <dbReference type="EMBL" id="KAJ9069038.1"/>
    </source>
</evidence>
<evidence type="ECO:0000313" key="2">
    <source>
        <dbReference type="Proteomes" id="UP001165960"/>
    </source>
</evidence>
<proteinExistence type="predicted"/>
<dbReference type="Proteomes" id="UP001165960">
    <property type="component" value="Unassembled WGS sequence"/>
</dbReference>
<reference evidence="1" key="1">
    <citation type="submission" date="2022-04" db="EMBL/GenBank/DDBJ databases">
        <title>Genome of the entomopathogenic fungus Entomophthora muscae.</title>
        <authorList>
            <person name="Elya C."/>
            <person name="Lovett B.R."/>
            <person name="Lee E."/>
            <person name="Macias A.M."/>
            <person name="Hajek A.E."/>
            <person name="De Bivort B.L."/>
            <person name="Kasson M.T."/>
            <person name="De Fine Licht H.H."/>
            <person name="Stajich J.E."/>
        </authorList>
    </citation>
    <scope>NUCLEOTIDE SEQUENCE</scope>
    <source>
        <strain evidence="1">Berkeley</strain>
    </source>
</reference>
<keyword evidence="2" id="KW-1185">Reference proteome</keyword>
<accession>A0ACC2T2Z3</accession>
<name>A0ACC2T2Z3_9FUNG</name>
<dbReference type="EMBL" id="QTSX02003665">
    <property type="protein sequence ID" value="KAJ9069038.1"/>
    <property type="molecule type" value="Genomic_DNA"/>
</dbReference>
<organism evidence="1 2">
    <name type="scientific">Entomophthora muscae</name>
    <dbReference type="NCBI Taxonomy" id="34485"/>
    <lineage>
        <taxon>Eukaryota</taxon>
        <taxon>Fungi</taxon>
        <taxon>Fungi incertae sedis</taxon>
        <taxon>Zoopagomycota</taxon>
        <taxon>Entomophthoromycotina</taxon>
        <taxon>Entomophthoromycetes</taxon>
        <taxon>Entomophthorales</taxon>
        <taxon>Entomophthoraceae</taxon>
        <taxon>Entomophthora</taxon>
    </lineage>
</organism>
<comment type="caution">
    <text evidence="1">The sequence shown here is derived from an EMBL/GenBank/DDBJ whole genome shotgun (WGS) entry which is preliminary data.</text>
</comment>
<gene>
    <name evidence="1" type="ORF">DSO57_1022658</name>
</gene>
<protein>
    <submittedName>
        <fullName evidence="1">Uncharacterized protein</fullName>
    </submittedName>
</protein>
<sequence>MATVKIFSVDMGAVAASPRHKSVPNGCPSGLPTTIILGRRGEERLEGFTTHQRPISQIGLRKTQPQLLDPQSFPLQA</sequence>